<feature type="compositionally biased region" description="Low complexity" evidence="5">
    <location>
        <begin position="432"/>
        <end position="446"/>
    </location>
</feature>
<evidence type="ECO:0000256" key="5">
    <source>
        <dbReference type="SAM" id="MobiDB-lite"/>
    </source>
</evidence>
<dbReference type="InterPro" id="IPR011011">
    <property type="entry name" value="Znf_FYVE_PHD"/>
</dbReference>
<feature type="region of interest" description="Disordered" evidence="5">
    <location>
        <begin position="1"/>
        <end position="41"/>
    </location>
</feature>
<feature type="compositionally biased region" description="Low complexity" evidence="5">
    <location>
        <begin position="140"/>
        <end position="149"/>
    </location>
</feature>
<feature type="region of interest" description="Disordered" evidence="5">
    <location>
        <begin position="647"/>
        <end position="708"/>
    </location>
</feature>
<keyword evidence="2 4" id="KW-0863">Zinc-finger</keyword>
<dbReference type="CDD" id="cd15535">
    <property type="entry name" value="PHD1_Rco1"/>
    <property type="match status" value="1"/>
</dbReference>
<keyword evidence="8" id="KW-1185">Reference proteome</keyword>
<feature type="compositionally biased region" description="Basic and acidic residues" evidence="5">
    <location>
        <begin position="1091"/>
        <end position="1103"/>
    </location>
</feature>
<sequence length="1122" mass="120709">MSEPTQRASRSRYSSPFAAPHNGTPNSSKVAADSAARPKTMLDKWIEPQLAPPRPSFAEAGIERHGVVANMAPLGTRPSARVLKASTKSEFMDSARGATTRRSAASSASTPSEAITTPEPAVNIVRRRSLSAKAENAESTPQTPQQQTPQLPPASARKSVPRPSTAAQHQGQGVFALQQSPLPTNAPRPFIPSFLPPPTQFGPNGEYKIDLDITDRVVESAVQEALDNRRWPTAYALRTLYDDHRMNPRMVRLIDTIYNGRADEQQRKEFQGVMRHKKKEGKKDRTGEYYFNGDGSDPPPRPTQFQPVNYQTPFSTPPARSATGARSLSEAQGRRPSVNLSSVSASTSPQKDAEHLSKRHKSNNFQPAQTLEVNGNASADGKVKAEQPPAPQENGISDSVGRARSGSSTSSSALSSIDEQMLSTDYGTSAVSQAAAGEPGSGAASAHTQSRSANAETHPGVRNPPQPISVPHKPGPKTYTFSTVSTSPSSASAALPSPTNNIINTRQSSSHRRQPSASKGDAMAPAVLLPSSASGQQLPKGKKESNKVTSRPSEDSEQTERTLRMKRKARENTNKIASVPESFERNQVLPPEVESVSDGGDVVALPPRRTNIRLLNKKTRQSQAANYDSDTLSSPTLLSFQPDLAPGSVSVSRAGTPSALSRPSRKAKTGTGLRVKTSPMKKKGGTLAGIPRASGERNSPTSNGAFSHNQEDNDDYCSSCGGNGDLVCCDGCTRSFHFKCVDPPMDENALPDEWFCNVCLTSRLPRRLDEETGPFGSLLALLQRKNPSAFHLPKDIREYFVDVKTGPDGEYEEGVPPKPKNRGGYDEAPDYFRLKDSKGKPIICHQCHAAASAPDRAIIPCTYCGLYWHLDCLDTPLAKEPGPGRPFRCPAHIDDLLATIPAALAPAHRFRKIKGASPIKPAVRRGIKNNGHIEIENDATDDEEELGFYEQREYGHVYKLPEMGIKLDFITQVRRKTGGRGGFAPAGISHVKPAPATVGWDQRTLLEQQAALNLASLTIPNPELGDPKILIDALLAEAPPAVLALIAQGDATNIAQDKVSSMKDRNSLLALRAFIDIKLAAISDEAPTEPAKTEAAVEERTTEVDGSVKAQDAGGEDVEMSG</sequence>
<dbReference type="STRING" id="857342.A0A2T3BG06"/>
<feature type="region of interest" description="Disordered" evidence="5">
    <location>
        <begin position="1085"/>
        <end position="1122"/>
    </location>
</feature>
<dbReference type="GO" id="GO:0008270">
    <property type="term" value="F:zinc ion binding"/>
    <property type="evidence" value="ECO:0007669"/>
    <property type="project" value="UniProtKB-KW"/>
</dbReference>
<dbReference type="InterPro" id="IPR019786">
    <property type="entry name" value="Zinc_finger_PHD-type_CS"/>
</dbReference>
<feature type="compositionally biased region" description="Polar residues" evidence="5">
    <location>
        <begin position="649"/>
        <end position="661"/>
    </location>
</feature>
<feature type="compositionally biased region" description="Polar residues" evidence="5">
    <location>
        <begin position="363"/>
        <end position="377"/>
    </location>
</feature>
<feature type="compositionally biased region" description="Low complexity" evidence="5">
    <location>
        <begin position="337"/>
        <end position="348"/>
    </location>
</feature>
<dbReference type="GO" id="GO:0006357">
    <property type="term" value="P:regulation of transcription by RNA polymerase II"/>
    <property type="evidence" value="ECO:0007669"/>
    <property type="project" value="TreeGrafter"/>
</dbReference>
<organism evidence="7 8">
    <name type="scientific">Amorphotheca resinae ATCC 22711</name>
    <dbReference type="NCBI Taxonomy" id="857342"/>
    <lineage>
        <taxon>Eukaryota</taxon>
        <taxon>Fungi</taxon>
        <taxon>Dikarya</taxon>
        <taxon>Ascomycota</taxon>
        <taxon>Pezizomycotina</taxon>
        <taxon>Leotiomycetes</taxon>
        <taxon>Helotiales</taxon>
        <taxon>Amorphothecaceae</taxon>
        <taxon>Amorphotheca</taxon>
    </lineage>
</organism>
<dbReference type="InParanoid" id="A0A2T3BG06"/>
<evidence type="ECO:0000256" key="1">
    <source>
        <dbReference type="ARBA" id="ARBA00022723"/>
    </source>
</evidence>
<feature type="region of interest" description="Disordered" evidence="5">
    <location>
        <begin position="268"/>
        <end position="417"/>
    </location>
</feature>
<feature type="compositionally biased region" description="Polar residues" evidence="5">
    <location>
        <begin position="696"/>
        <end position="708"/>
    </location>
</feature>
<evidence type="ECO:0000259" key="6">
    <source>
        <dbReference type="PROSITE" id="PS50016"/>
    </source>
</evidence>
<dbReference type="SUPFAM" id="SSF57903">
    <property type="entry name" value="FYVE/PHD zinc finger"/>
    <property type="match status" value="2"/>
</dbReference>
<feature type="region of interest" description="Disordered" evidence="5">
    <location>
        <begin position="429"/>
        <end position="604"/>
    </location>
</feature>
<dbReference type="PROSITE" id="PS01359">
    <property type="entry name" value="ZF_PHD_1"/>
    <property type="match status" value="1"/>
</dbReference>
<dbReference type="CDD" id="cd15534">
    <property type="entry name" value="PHD2_PHF12_Rco1"/>
    <property type="match status" value="1"/>
</dbReference>
<dbReference type="Proteomes" id="UP000241818">
    <property type="component" value="Unassembled WGS sequence"/>
</dbReference>
<feature type="region of interest" description="Disordered" evidence="5">
    <location>
        <begin position="73"/>
        <end position="203"/>
    </location>
</feature>
<reference evidence="7 8" key="1">
    <citation type="journal article" date="2018" name="New Phytol.">
        <title>Comparative genomics and transcriptomics depict ericoid mycorrhizal fungi as versatile saprotrophs and plant mutualists.</title>
        <authorList>
            <person name="Martino E."/>
            <person name="Morin E."/>
            <person name="Grelet G.A."/>
            <person name="Kuo A."/>
            <person name="Kohler A."/>
            <person name="Daghino S."/>
            <person name="Barry K.W."/>
            <person name="Cichocki N."/>
            <person name="Clum A."/>
            <person name="Dockter R.B."/>
            <person name="Hainaut M."/>
            <person name="Kuo R.C."/>
            <person name="LaButti K."/>
            <person name="Lindahl B.D."/>
            <person name="Lindquist E.A."/>
            <person name="Lipzen A."/>
            <person name="Khouja H.R."/>
            <person name="Magnuson J."/>
            <person name="Murat C."/>
            <person name="Ohm R.A."/>
            <person name="Singer S.W."/>
            <person name="Spatafora J.W."/>
            <person name="Wang M."/>
            <person name="Veneault-Fourrey C."/>
            <person name="Henrissat B."/>
            <person name="Grigoriev I.V."/>
            <person name="Martin F.M."/>
            <person name="Perotto S."/>
        </authorList>
    </citation>
    <scope>NUCLEOTIDE SEQUENCE [LARGE SCALE GENOMIC DNA]</scope>
    <source>
        <strain evidence="7 8">ATCC 22711</strain>
    </source>
</reference>
<dbReference type="InterPro" id="IPR052819">
    <property type="entry name" value="Chromatin_regulatory_protein"/>
</dbReference>
<dbReference type="Gene3D" id="3.30.40.10">
    <property type="entry name" value="Zinc/RING finger domain, C3HC4 (zinc finger)"/>
    <property type="match status" value="2"/>
</dbReference>
<dbReference type="InterPro" id="IPR013083">
    <property type="entry name" value="Znf_RING/FYVE/PHD"/>
</dbReference>
<dbReference type="RefSeq" id="XP_024725793.1">
    <property type="nucleotide sequence ID" value="XM_024867913.1"/>
</dbReference>
<evidence type="ECO:0000256" key="2">
    <source>
        <dbReference type="ARBA" id="ARBA00022771"/>
    </source>
</evidence>
<keyword evidence="3" id="KW-0862">Zinc</keyword>
<feature type="domain" description="PHD-type" evidence="6">
    <location>
        <begin position="714"/>
        <end position="762"/>
    </location>
</feature>
<name>A0A2T3BG06_AMORE</name>
<dbReference type="OrthoDB" id="5876363at2759"/>
<dbReference type="SMART" id="SM00249">
    <property type="entry name" value="PHD"/>
    <property type="match status" value="2"/>
</dbReference>
<dbReference type="PANTHER" id="PTHR47636:SF1">
    <property type="entry name" value="TRANSCRIPTIONAL REGULATORY PROTEIN RCO1"/>
    <property type="match status" value="1"/>
</dbReference>
<accession>A0A2T3BG06</accession>
<feature type="compositionally biased region" description="Low complexity" evidence="5">
    <location>
        <begin position="94"/>
        <end position="117"/>
    </location>
</feature>
<feature type="compositionally biased region" description="Pro residues" evidence="5">
    <location>
        <begin position="184"/>
        <end position="200"/>
    </location>
</feature>
<dbReference type="InterPro" id="IPR001965">
    <property type="entry name" value="Znf_PHD"/>
</dbReference>
<gene>
    <name evidence="7" type="ORF">M430DRAFT_47293</name>
</gene>
<dbReference type="PANTHER" id="PTHR47636">
    <property type="entry name" value="TRANSCRIPTIONAL REGULATORY PROTEIN RCO1"/>
    <property type="match status" value="1"/>
</dbReference>
<feature type="compositionally biased region" description="Polar residues" evidence="5">
    <location>
        <begin position="303"/>
        <end position="314"/>
    </location>
</feature>
<keyword evidence="1" id="KW-0479">Metal-binding</keyword>
<dbReference type="AlphaFoldDB" id="A0A2T3BG06"/>
<feature type="compositionally biased region" description="Low complexity" evidence="5">
    <location>
        <begin position="399"/>
        <end position="416"/>
    </location>
</feature>
<evidence type="ECO:0000256" key="3">
    <source>
        <dbReference type="ARBA" id="ARBA00022833"/>
    </source>
</evidence>
<evidence type="ECO:0000313" key="8">
    <source>
        <dbReference type="Proteomes" id="UP000241818"/>
    </source>
</evidence>
<feature type="compositionally biased region" description="Basic and acidic residues" evidence="5">
    <location>
        <begin position="541"/>
        <end position="563"/>
    </location>
</feature>
<dbReference type="Pfam" id="PF00628">
    <property type="entry name" value="PHD"/>
    <property type="match status" value="1"/>
</dbReference>
<feature type="compositionally biased region" description="Polar residues" evidence="5">
    <location>
        <begin position="1"/>
        <end position="14"/>
    </location>
</feature>
<dbReference type="EMBL" id="KZ679006">
    <property type="protein sequence ID" value="PSS28268.1"/>
    <property type="molecule type" value="Genomic_DNA"/>
</dbReference>
<evidence type="ECO:0000313" key="7">
    <source>
        <dbReference type="EMBL" id="PSS28268.1"/>
    </source>
</evidence>
<dbReference type="PROSITE" id="PS50016">
    <property type="entry name" value="ZF_PHD_2"/>
    <property type="match status" value="1"/>
</dbReference>
<feature type="compositionally biased region" description="Polar residues" evidence="5">
    <location>
        <begin position="165"/>
        <end position="183"/>
    </location>
</feature>
<evidence type="ECO:0000256" key="4">
    <source>
        <dbReference type="PROSITE-ProRule" id="PRU00146"/>
    </source>
</evidence>
<dbReference type="GO" id="GO:0032221">
    <property type="term" value="C:Rpd3S complex"/>
    <property type="evidence" value="ECO:0007669"/>
    <property type="project" value="TreeGrafter"/>
</dbReference>
<dbReference type="InterPro" id="IPR019787">
    <property type="entry name" value="Znf_PHD-finger"/>
</dbReference>
<dbReference type="GeneID" id="36575994"/>
<protein>
    <recommendedName>
        <fullName evidence="6">PHD-type domain-containing protein</fullName>
    </recommendedName>
</protein>
<feature type="compositionally biased region" description="Low complexity" evidence="5">
    <location>
        <begin position="482"/>
        <end position="499"/>
    </location>
</feature>
<proteinExistence type="predicted"/>